<protein>
    <submittedName>
        <fullName evidence="1">2-polyprenyl-6-methoxyphenol hydroxylase and related FAD-dependent oxidoreductases</fullName>
    </submittedName>
</protein>
<dbReference type="Gene3D" id="3.50.50.60">
    <property type="entry name" value="FAD/NAD(P)-binding domain"/>
    <property type="match status" value="1"/>
</dbReference>
<dbReference type="SUPFAM" id="SSF51905">
    <property type="entry name" value="FAD/NAD(P)-binding domain"/>
    <property type="match status" value="1"/>
</dbReference>
<evidence type="ECO:0000313" key="2">
    <source>
        <dbReference type="Proteomes" id="UP000232003"/>
    </source>
</evidence>
<evidence type="ECO:0000313" key="1">
    <source>
        <dbReference type="EMBL" id="AUB35852.1"/>
    </source>
</evidence>
<name>A0A2K8SK92_9NOSO</name>
<gene>
    <name evidence="1" type="ORF">COO91_01745</name>
</gene>
<dbReference type="KEGG" id="nfl:COO91_01745"/>
<dbReference type="EMBL" id="CP024785">
    <property type="protein sequence ID" value="AUB35852.1"/>
    <property type="molecule type" value="Genomic_DNA"/>
</dbReference>
<reference evidence="1 2" key="1">
    <citation type="submission" date="2017-11" db="EMBL/GenBank/DDBJ databases">
        <title>Complete genome of a free-living desiccation-tolerant cyanobacterium and its photosynthetic adaptation to extreme terrestrial habitat.</title>
        <authorList>
            <person name="Shang J."/>
        </authorList>
    </citation>
    <scope>NUCLEOTIDE SEQUENCE [LARGE SCALE GENOMIC DNA]</scope>
    <source>
        <strain evidence="1 2">CCNUN1</strain>
    </source>
</reference>
<dbReference type="AlphaFoldDB" id="A0A2K8SK92"/>
<organism evidence="1 2">
    <name type="scientific">Nostoc flagelliforme CCNUN1</name>
    <dbReference type="NCBI Taxonomy" id="2038116"/>
    <lineage>
        <taxon>Bacteria</taxon>
        <taxon>Bacillati</taxon>
        <taxon>Cyanobacteriota</taxon>
        <taxon>Cyanophyceae</taxon>
        <taxon>Nostocales</taxon>
        <taxon>Nostocaceae</taxon>
        <taxon>Nostoc</taxon>
    </lineage>
</organism>
<dbReference type="InterPro" id="IPR036188">
    <property type="entry name" value="FAD/NAD-bd_sf"/>
</dbReference>
<accession>A0A2K8SK92</accession>
<sequence length="87" mass="10075">MAQGANQGFEDALIVTTLIAKIAEENNWDDLQAIAKAFEKYECLRRPLIAYVQEATLKRSPHSSDKEWQEYGQQVYRRNFDQVIKAL</sequence>
<keyword evidence="2" id="KW-1185">Reference proteome</keyword>
<dbReference type="Proteomes" id="UP000232003">
    <property type="component" value="Chromosome"/>
</dbReference>
<proteinExistence type="predicted"/>